<dbReference type="PANTHER" id="PTHR30055:SF226">
    <property type="entry name" value="HTH-TYPE TRANSCRIPTIONAL REGULATOR PKSA"/>
    <property type="match status" value="1"/>
</dbReference>
<dbReference type="GO" id="GO:0000976">
    <property type="term" value="F:transcription cis-regulatory region binding"/>
    <property type="evidence" value="ECO:0007669"/>
    <property type="project" value="TreeGrafter"/>
</dbReference>
<feature type="DNA-binding region" description="H-T-H motif" evidence="5">
    <location>
        <begin position="43"/>
        <end position="62"/>
    </location>
</feature>
<dbReference type="InterPro" id="IPR001647">
    <property type="entry name" value="HTH_TetR"/>
</dbReference>
<proteinExistence type="predicted"/>
<evidence type="ECO:0000256" key="6">
    <source>
        <dbReference type="SAM" id="MobiDB-lite"/>
    </source>
</evidence>
<keyword evidence="4" id="KW-0804">Transcription</keyword>
<evidence type="ECO:0000256" key="1">
    <source>
        <dbReference type="ARBA" id="ARBA00022491"/>
    </source>
</evidence>
<geneLocation type="plasmid" evidence="8 9">
    <name>pW43C</name>
</geneLocation>
<dbReference type="Gene3D" id="1.10.357.10">
    <property type="entry name" value="Tetracycline Repressor, domain 2"/>
    <property type="match status" value="1"/>
</dbReference>
<evidence type="ECO:0000256" key="3">
    <source>
        <dbReference type="ARBA" id="ARBA00023125"/>
    </source>
</evidence>
<evidence type="ECO:0000313" key="8">
    <source>
        <dbReference type="EMBL" id="AZV80961.1"/>
    </source>
</evidence>
<protein>
    <submittedName>
        <fullName evidence="8">TetR family transcriptional regulator</fullName>
    </submittedName>
</protein>
<dbReference type="InterPro" id="IPR009057">
    <property type="entry name" value="Homeodomain-like_sf"/>
</dbReference>
<dbReference type="PROSITE" id="PS50977">
    <property type="entry name" value="HTH_TETR_2"/>
    <property type="match status" value="1"/>
</dbReference>
<dbReference type="AlphaFoldDB" id="A0A3T0NAC2"/>
<dbReference type="SUPFAM" id="SSF46689">
    <property type="entry name" value="Homeodomain-like"/>
    <property type="match status" value="1"/>
</dbReference>
<dbReference type="InterPro" id="IPR039538">
    <property type="entry name" value="BetI_C"/>
</dbReference>
<dbReference type="InterPro" id="IPR050109">
    <property type="entry name" value="HTH-type_TetR-like_transc_reg"/>
</dbReference>
<dbReference type="PANTHER" id="PTHR30055">
    <property type="entry name" value="HTH-TYPE TRANSCRIPTIONAL REGULATOR RUTR"/>
    <property type="match status" value="1"/>
</dbReference>
<dbReference type="Pfam" id="PF13977">
    <property type="entry name" value="TetR_C_6"/>
    <property type="match status" value="1"/>
</dbReference>
<accession>A0A3T0NAC2</accession>
<dbReference type="RefSeq" id="WP_127751462.1">
    <property type="nucleotide sequence ID" value="NZ_CP033222.1"/>
</dbReference>
<organism evidence="8 9">
    <name type="scientific">Parasedimentitalea marina</name>
    <dbReference type="NCBI Taxonomy" id="2483033"/>
    <lineage>
        <taxon>Bacteria</taxon>
        <taxon>Pseudomonadati</taxon>
        <taxon>Pseudomonadota</taxon>
        <taxon>Alphaproteobacteria</taxon>
        <taxon>Rhodobacterales</taxon>
        <taxon>Paracoccaceae</taxon>
        <taxon>Parasedimentitalea</taxon>
    </lineage>
</organism>
<keyword evidence="2" id="KW-0805">Transcription regulation</keyword>
<dbReference type="Proteomes" id="UP000283063">
    <property type="component" value="Plasmid pW43C"/>
</dbReference>
<dbReference type="InterPro" id="IPR036271">
    <property type="entry name" value="Tet_transcr_reg_TetR-rel_C_sf"/>
</dbReference>
<dbReference type="EMBL" id="CP033222">
    <property type="protein sequence ID" value="AZV80961.1"/>
    <property type="molecule type" value="Genomic_DNA"/>
</dbReference>
<dbReference type="SUPFAM" id="SSF48498">
    <property type="entry name" value="Tetracyclin repressor-like, C-terminal domain"/>
    <property type="match status" value="1"/>
</dbReference>
<keyword evidence="8" id="KW-0614">Plasmid</keyword>
<evidence type="ECO:0000256" key="4">
    <source>
        <dbReference type="ARBA" id="ARBA00023163"/>
    </source>
</evidence>
<dbReference type="GO" id="GO:0003700">
    <property type="term" value="F:DNA-binding transcription factor activity"/>
    <property type="evidence" value="ECO:0007669"/>
    <property type="project" value="TreeGrafter"/>
</dbReference>
<gene>
    <name evidence="8" type="ORF">EBB79_23860</name>
</gene>
<sequence length="221" mass="24870">MSTAAESGPKPRKERKGNADMRRRQILDATFRSIVANGLAKTTLATVATEAGLSQGVAVFYFKSKGGLLAEALRDQYQKYEDRWQAKLAKSSQDPATRLRAIIEADFSPDICNSETLSVWFAFWGEQKFTPQYAEVTEEFIARRTNAIGEICGELIPHDQAHAVQVAEWIDSFTDGCWQKLHLFPREYAREQALEMTFGLLRTLFPDKSDSFGHLTPDGDK</sequence>
<name>A0A3T0NAC2_9RHOB</name>
<keyword evidence="1" id="KW-0678">Repressor</keyword>
<reference evidence="8 9" key="1">
    <citation type="submission" date="2018-10" db="EMBL/GenBank/DDBJ databases">
        <title>Parasedimentitalea marina sp. nov., a psychrophilic bacterium isolated from deep seawater of the New Britain Trench.</title>
        <authorList>
            <person name="Cao J."/>
        </authorList>
    </citation>
    <scope>NUCLEOTIDE SEQUENCE [LARGE SCALE GENOMIC DNA]</scope>
    <source>
        <strain evidence="8 9">W43</strain>
        <plasmid evidence="8 9">pW43C</plasmid>
    </source>
</reference>
<feature type="region of interest" description="Disordered" evidence="6">
    <location>
        <begin position="1"/>
        <end position="22"/>
    </location>
</feature>
<dbReference type="OrthoDB" id="7336460at2"/>
<evidence type="ECO:0000313" key="9">
    <source>
        <dbReference type="Proteomes" id="UP000283063"/>
    </source>
</evidence>
<keyword evidence="9" id="KW-1185">Reference proteome</keyword>
<evidence type="ECO:0000256" key="2">
    <source>
        <dbReference type="ARBA" id="ARBA00023015"/>
    </source>
</evidence>
<feature type="domain" description="HTH tetR-type" evidence="7">
    <location>
        <begin position="20"/>
        <end position="80"/>
    </location>
</feature>
<dbReference type="Pfam" id="PF00440">
    <property type="entry name" value="TetR_N"/>
    <property type="match status" value="1"/>
</dbReference>
<evidence type="ECO:0000259" key="7">
    <source>
        <dbReference type="PROSITE" id="PS50977"/>
    </source>
</evidence>
<evidence type="ECO:0000256" key="5">
    <source>
        <dbReference type="PROSITE-ProRule" id="PRU00335"/>
    </source>
</evidence>
<dbReference type="KEGG" id="sedi:EBB79_23860"/>
<keyword evidence="3 5" id="KW-0238">DNA-binding</keyword>